<proteinExistence type="predicted"/>
<dbReference type="OrthoDB" id="8963092at2759"/>
<keyword evidence="1" id="KW-0479">Metal-binding</keyword>
<organism evidence="4 5">
    <name type="scientific">Synaphobranchus kaupii</name>
    <name type="common">Kaup's arrowtooth eel</name>
    <dbReference type="NCBI Taxonomy" id="118154"/>
    <lineage>
        <taxon>Eukaryota</taxon>
        <taxon>Metazoa</taxon>
        <taxon>Chordata</taxon>
        <taxon>Craniata</taxon>
        <taxon>Vertebrata</taxon>
        <taxon>Euteleostomi</taxon>
        <taxon>Actinopterygii</taxon>
        <taxon>Neopterygii</taxon>
        <taxon>Teleostei</taxon>
        <taxon>Anguilliformes</taxon>
        <taxon>Synaphobranchidae</taxon>
        <taxon>Synaphobranchus</taxon>
    </lineage>
</organism>
<protein>
    <recommendedName>
        <fullName evidence="3">CCHC-type domain-containing protein</fullName>
    </recommendedName>
</protein>
<feature type="domain" description="CCHC-type" evidence="3">
    <location>
        <begin position="133"/>
        <end position="150"/>
    </location>
</feature>
<dbReference type="SUPFAM" id="SSF57756">
    <property type="entry name" value="Retrovirus zinc finger-like domains"/>
    <property type="match status" value="1"/>
</dbReference>
<dbReference type="PANTHER" id="PTHR46888">
    <property type="entry name" value="ZINC KNUCKLE DOMAINCONTAINING PROTEIN-RELATED"/>
    <property type="match status" value="1"/>
</dbReference>
<dbReference type="Pfam" id="PF00098">
    <property type="entry name" value="zf-CCHC"/>
    <property type="match status" value="1"/>
</dbReference>
<dbReference type="Gene3D" id="2.40.70.10">
    <property type="entry name" value="Acid Proteases"/>
    <property type="match status" value="1"/>
</dbReference>
<keyword evidence="1" id="KW-0863">Zinc-finger</keyword>
<dbReference type="Gene3D" id="4.10.60.10">
    <property type="entry name" value="Zinc finger, CCHC-type"/>
    <property type="match status" value="1"/>
</dbReference>
<evidence type="ECO:0000313" key="5">
    <source>
        <dbReference type="Proteomes" id="UP001152622"/>
    </source>
</evidence>
<dbReference type="Proteomes" id="UP001152622">
    <property type="component" value="Chromosome 22"/>
</dbReference>
<reference evidence="4" key="1">
    <citation type="journal article" date="2023" name="Science">
        <title>Genome structures resolve the early diversification of teleost fishes.</title>
        <authorList>
            <person name="Parey E."/>
            <person name="Louis A."/>
            <person name="Montfort J."/>
            <person name="Bouchez O."/>
            <person name="Roques C."/>
            <person name="Iampietro C."/>
            <person name="Lluch J."/>
            <person name="Castinel A."/>
            <person name="Donnadieu C."/>
            <person name="Desvignes T."/>
            <person name="Floi Bucao C."/>
            <person name="Jouanno E."/>
            <person name="Wen M."/>
            <person name="Mejri S."/>
            <person name="Dirks R."/>
            <person name="Jansen H."/>
            <person name="Henkel C."/>
            <person name="Chen W.J."/>
            <person name="Zahm M."/>
            <person name="Cabau C."/>
            <person name="Klopp C."/>
            <person name="Thompson A.W."/>
            <person name="Robinson-Rechavi M."/>
            <person name="Braasch I."/>
            <person name="Lecointre G."/>
            <person name="Bobe J."/>
            <person name="Postlethwait J.H."/>
            <person name="Berthelot C."/>
            <person name="Roest Crollius H."/>
            <person name="Guiguen Y."/>
        </authorList>
    </citation>
    <scope>NUCLEOTIDE SEQUENCE</scope>
    <source>
        <strain evidence="4">WJC10195</strain>
    </source>
</reference>
<dbReference type="SMART" id="SM00343">
    <property type="entry name" value="ZnF_C2HC"/>
    <property type="match status" value="1"/>
</dbReference>
<dbReference type="InterPro" id="IPR001878">
    <property type="entry name" value="Znf_CCHC"/>
</dbReference>
<dbReference type="PANTHER" id="PTHR46888:SF15">
    <property type="entry name" value="ZINC FINGER AND SCAN DOMAIN-CONTAINING PROTEIN 12-LIKE"/>
    <property type="match status" value="1"/>
</dbReference>
<dbReference type="InterPro" id="IPR021109">
    <property type="entry name" value="Peptidase_aspartic_dom_sf"/>
</dbReference>
<evidence type="ECO:0000256" key="2">
    <source>
        <dbReference type="SAM" id="MobiDB-lite"/>
    </source>
</evidence>
<evidence type="ECO:0000313" key="4">
    <source>
        <dbReference type="EMBL" id="KAJ8333973.1"/>
    </source>
</evidence>
<name>A0A9Q1I9Y9_SYNKA</name>
<gene>
    <name evidence="4" type="ORF">SKAU_G00412920</name>
</gene>
<evidence type="ECO:0000256" key="1">
    <source>
        <dbReference type="PROSITE-ProRule" id="PRU00047"/>
    </source>
</evidence>
<comment type="caution">
    <text evidence="4">The sequence shown here is derived from an EMBL/GenBank/DDBJ whole genome shotgun (WGS) entry which is preliminary data.</text>
</comment>
<accession>A0A9Q1I9Y9</accession>
<keyword evidence="5" id="KW-1185">Reference proteome</keyword>
<dbReference type="EMBL" id="JAINUF010000022">
    <property type="protein sequence ID" value="KAJ8333973.1"/>
    <property type="molecule type" value="Genomic_DNA"/>
</dbReference>
<dbReference type="SUPFAM" id="SSF50630">
    <property type="entry name" value="Acid proteases"/>
    <property type="match status" value="1"/>
</dbReference>
<dbReference type="GO" id="GO:0003676">
    <property type="term" value="F:nucleic acid binding"/>
    <property type="evidence" value="ECO:0007669"/>
    <property type="project" value="InterPro"/>
</dbReference>
<dbReference type="AlphaFoldDB" id="A0A9Q1I9Y9"/>
<sequence>MEGLMRLLIESNKAQQETNLALLEEQKKANVLKAQEIQLRGQDTAGGAAAAPKPVAQGTMAAELVETVEQYQVTVEMLRASRREPVSTPVSTETSRPKNPKSPKWINPTVSSTPRMFRGQPVQRREPIDREDRKCYRCGELGHISWQCEKPDEPMPTAESSSSLHAHFFTSLLGNTDAPGAQTPTCPVTVNGHDVEALLDSGSVITLVRHSLVDQSCLSHEKSLPIFCVHGDTQDYPTIELTLTTTRGTVAVQTFYKKFSPQVPPKNPGIFCQGAKSKMAAGDVLKN</sequence>
<feature type="region of interest" description="Disordered" evidence="2">
    <location>
        <begin position="82"/>
        <end position="116"/>
    </location>
</feature>
<keyword evidence="1" id="KW-0862">Zinc</keyword>
<dbReference type="PROSITE" id="PS50158">
    <property type="entry name" value="ZF_CCHC"/>
    <property type="match status" value="1"/>
</dbReference>
<evidence type="ECO:0000259" key="3">
    <source>
        <dbReference type="PROSITE" id="PS50158"/>
    </source>
</evidence>
<dbReference type="InterPro" id="IPR036875">
    <property type="entry name" value="Znf_CCHC_sf"/>
</dbReference>
<dbReference type="GO" id="GO:0008270">
    <property type="term" value="F:zinc ion binding"/>
    <property type="evidence" value="ECO:0007669"/>
    <property type="project" value="UniProtKB-KW"/>
</dbReference>